<dbReference type="EMBL" id="JADOXO010000428">
    <property type="protein sequence ID" value="KAF9804635.1"/>
    <property type="molecule type" value="Genomic_DNA"/>
</dbReference>
<feature type="region of interest" description="Disordered" evidence="1">
    <location>
        <begin position="105"/>
        <end position="142"/>
    </location>
</feature>
<sequence length="142" mass="15711">MAKALSFLIEALTGADNWRFWKVRLLYILADAELWDYVSGGHTCPAPAKADAKEEEKAVREEKIMKWKAKGRPALTAIRLRVADKVLISVKAAQTSRDAGTTLGTMYEARTCSRSSKRTAQSPARRGPRRRGIHSTKDGLPG</sequence>
<dbReference type="Proteomes" id="UP000639403">
    <property type="component" value="Unassembled WGS sequence"/>
</dbReference>
<evidence type="ECO:0000313" key="2">
    <source>
        <dbReference type="EMBL" id="KAF9804635.1"/>
    </source>
</evidence>
<dbReference type="Pfam" id="PF14223">
    <property type="entry name" value="Retrotran_gag_2"/>
    <property type="match status" value="1"/>
</dbReference>
<reference evidence="2" key="1">
    <citation type="submission" date="2020-11" db="EMBL/GenBank/DDBJ databases">
        <authorList>
            <person name="Koelle M."/>
            <person name="Horta M.A.C."/>
            <person name="Nowrousian M."/>
            <person name="Ohm R.A."/>
            <person name="Benz P."/>
            <person name="Pilgard A."/>
        </authorList>
    </citation>
    <scope>NUCLEOTIDE SEQUENCE</scope>
    <source>
        <strain evidence="2">FPRL280</strain>
    </source>
</reference>
<evidence type="ECO:0000256" key="1">
    <source>
        <dbReference type="SAM" id="MobiDB-lite"/>
    </source>
</evidence>
<organism evidence="2 3">
    <name type="scientific">Rhodonia placenta</name>
    <dbReference type="NCBI Taxonomy" id="104341"/>
    <lineage>
        <taxon>Eukaryota</taxon>
        <taxon>Fungi</taxon>
        <taxon>Dikarya</taxon>
        <taxon>Basidiomycota</taxon>
        <taxon>Agaricomycotina</taxon>
        <taxon>Agaricomycetes</taxon>
        <taxon>Polyporales</taxon>
        <taxon>Adustoporiaceae</taxon>
        <taxon>Rhodonia</taxon>
    </lineage>
</organism>
<comment type="caution">
    <text evidence="2">The sequence shown here is derived from an EMBL/GenBank/DDBJ whole genome shotgun (WGS) entry which is preliminary data.</text>
</comment>
<proteinExistence type="predicted"/>
<feature type="compositionally biased region" description="Polar residues" evidence="1">
    <location>
        <begin position="112"/>
        <end position="122"/>
    </location>
</feature>
<evidence type="ECO:0000313" key="3">
    <source>
        <dbReference type="Proteomes" id="UP000639403"/>
    </source>
</evidence>
<reference evidence="2" key="2">
    <citation type="journal article" name="Front. Microbiol.">
        <title>Degradative Capacity of Two Strains of Rhodonia placenta: From Phenotype to Genotype.</title>
        <authorList>
            <person name="Kolle M."/>
            <person name="Horta M.A.C."/>
            <person name="Nowrousian M."/>
            <person name="Ohm R.A."/>
            <person name="Benz J.P."/>
            <person name="Pilgard A."/>
        </authorList>
    </citation>
    <scope>NUCLEOTIDE SEQUENCE</scope>
    <source>
        <strain evidence="2">FPRL280</strain>
    </source>
</reference>
<accession>A0A8H7NUQ5</accession>
<name>A0A8H7NUQ5_9APHY</name>
<gene>
    <name evidence="2" type="ORF">IEO21_09330</name>
</gene>
<evidence type="ECO:0008006" key="4">
    <source>
        <dbReference type="Google" id="ProtNLM"/>
    </source>
</evidence>
<dbReference type="AlphaFoldDB" id="A0A8H7NUQ5"/>
<protein>
    <recommendedName>
        <fullName evidence="4">DUF4219 domain-containing protein</fullName>
    </recommendedName>
</protein>